<organism evidence="2 3">
    <name type="scientific">Variovorax dokdonensis</name>
    <dbReference type="NCBI Taxonomy" id="344883"/>
    <lineage>
        <taxon>Bacteria</taxon>
        <taxon>Pseudomonadati</taxon>
        <taxon>Pseudomonadota</taxon>
        <taxon>Betaproteobacteria</taxon>
        <taxon>Burkholderiales</taxon>
        <taxon>Comamonadaceae</taxon>
        <taxon>Variovorax</taxon>
    </lineage>
</organism>
<dbReference type="Gene3D" id="3.10.129.10">
    <property type="entry name" value="Hotdog Thioesterase"/>
    <property type="match status" value="1"/>
</dbReference>
<keyword evidence="3" id="KW-1185">Reference proteome</keyword>
<protein>
    <submittedName>
        <fullName evidence="2">MaoC family dehydratase</fullName>
    </submittedName>
</protein>
<dbReference type="EMBL" id="JASZYV010000001">
    <property type="protein sequence ID" value="MDM0043958.1"/>
    <property type="molecule type" value="Genomic_DNA"/>
</dbReference>
<evidence type="ECO:0000313" key="2">
    <source>
        <dbReference type="EMBL" id="MDM0043958.1"/>
    </source>
</evidence>
<feature type="domain" description="MaoC-like" evidence="1">
    <location>
        <begin position="9"/>
        <end position="111"/>
    </location>
</feature>
<dbReference type="CDD" id="cd03454">
    <property type="entry name" value="YdeM"/>
    <property type="match status" value="1"/>
</dbReference>
<dbReference type="InterPro" id="IPR052342">
    <property type="entry name" value="MCH/BMMD"/>
</dbReference>
<proteinExistence type="predicted"/>
<dbReference type="InterPro" id="IPR002539">
    <property type="entry name" value="MaoC-like_dom"/>
</dbReference>
<dbReference type="InterPro" id="IPR029069">
    <property type="entry name" value="HotDog_dom_sf"/>
</dbReference>
<dbReference type="Pfam" id="PF01575">
    <property type="entry name" value="MaoC_dehydratas"/>
    <property type="match status" value="1"/>
</dbReference>
<gene>
    <name evidence="2" type="ORF">QTH91_05655</name>
</gene>
<dbReference type="SUPFAM" id="SSF54637">
    <property type="entry name" value="Thioesterase/thiol ester dehydrase-isomerase"/>
    <property type="match status" value="1"/>
</dbReference>
<dbReference type="PANTHER" id="PTHR43664">
    <property type="entry name" value="MONOAMINE OXIDASE-RELATED"/>
    <property type="match status" value="1"/>
</dbReference>
<accession>A0ABT7N7N8</accession>
<dbReference type="RefSeq" id="WP_286659026.1">
    <property type="nucleotide sequence ID" value="NZ_JASZYV010000001.1"/>
</dbReference>
<reference evidence="2" key="1">
    <citation type="submission" date="2023-06" db="EMBL/GenBank/DDBJ databases">
        <authorList>
            <person name="Jiang Y."/>
            <person name="Liu Q."/>
        </authorList>
    </citation>
    <scope>NUCLEOTIDE SEQUENCE</scope>
    <source>
        <strain evidence="2">CGMCC 1.12089</strain>
    </source>
</reference>
<evidence type="ECO:0000259" key="1">
    <source>
        <dbReference type="Pfam" id="PF01575"/>
    </source>
</evidence>
<dbReference type="Proteomes" id="UP001174908">
    <property type="component" value="Unassembled WGS sequence"/>
</dbReference>
<evidence type="ECO:0000313" key="3">
    <source>
        <dbReference type="Proteomes" id="UP001174908"/>
    </source>
</evidence>
<comment type="caution">
    <text evidence="2">The sequence shown here is derived from an EMBL/GenBank/DDBJ whole genome shotgun (WGS) entry which is preliminary data.</text>
</comment>
<name>A0ABT7N7N8_9BURK</name>
<dbReference type="PANTHER" id="PTHR43664:SF1">
    <property type="entry name" value="BETA-METHYLMALYL-COA DEHYDRATASE"/>
    <property type="match status" value="1"/>
</dbReference>
<sequence length="146" mass="16192">MKFAEFHAGQVIEAGPYLVTEEELVRFASAYDPQWFHTDAQAAAEGPFGGLIASGWHTCGIAMRLVAQAALEGSESFASPGLDYVKWPNPVRPGDSLRLAAQVIEVRRSEKRPTLGILRWQWRLVNQRELTVLDLLATSLFKLPAD</sequence>